<dbReference type="Pfam" id="PF03045">
    <property type="entry name" value="DAN"/>
    <property type="match status" value="1"/>
</dbReference>
<evidence type="ECO:0000313" key="9">
    <source>
        <dbReference type="EMBL" id="CAR94705.2"/>
    </source>
</evidence>
<dbReference type="InterPro" id="IPR052680">
    <property type="entry name" value="Glyco_Hormone_Alpha"/>
</dbReference>
<organism evidence="9">
    <name type="scientific">Saccoglossus kowalevskii</name>
    <name type="common">Acorn worm</name>
    <dbReference type="NCBI Taxonomy" id="10224"/>
    <lineage>
        <taxon>Eukaryota</taxon>
        <taxon>Metazoa</taxon>
        <taxon>Hemichordata</taxon>
        <taxon>Enteropneusta</taxon>
        <taxon>Harrimaniidae</taxon>
        <taxon>Saccoglossus</taxon>
    </lineage>
</organism>
<dbReference type="InterPro" id="IPR029034">
    <property type="entry name" value="Cystine-knot_cytokine"/>
</dbReference>
<evidence type="ECO:0000256" key="6">
    <source>
        <dbReference type="SAM" id="SignalP"/>
    </source>
</evidence>
<dbReference type="GO" id="GO:0051427">
    <property type="term" value="F:hormone receptor binding"/>
    <property type="evidence" value="ECO:0007669"/>
    <property type="project" value="TreeGrafter"/>
</dbReference>
<proteinExistence type="evidence at transcript level"/>
<evidence type="ECO:0000313" key="8">
    <source>
        <dbReference type="EMBL" id="ANS11597.1"/>
    </source>
</evidence>
<gene>
    <name evidence="9" type="primary">gpa2</name>
</gene>
<dbReference type="InterPro" id="IPR004133">
    <property type="entry name" value="DAN_dom"/>
</dbReference>
<evidence type="ECO:0000256" key="3">
    <source>
        <dbReference type="ARBA" id="ARBA00022729"/>
    </source>
</evidence>
<sequence length="129" mass="14170">MKVQDIIGLLVILTLSVMIWSAEANNVPYWQRPGCHLVGYVKTVRVPGCHEEEVRMNACRGYCTSYSYLSSPATLEASGGTHIFTAKGSCCTIDETHNVAVTLQCQNGKVYRDVFKSAKSCVCGICDRD</sequence>
<feature type="signal peptide" evidence="6">
    <location>
        <begin position="1"/>
        <end position="24"/>
    </location>
</feature>
<accession>C6SUQ0</accession>
<evidence type="ECO:0000259" key="7">
    <source>
        <dbReference type="PROSITE" id="PS01225"/>
    </source>
</evidence>
<dbReference type="SMART" id="SM00041">
    <property type="entry name" value="CT"/>
    <property type="match status" value="1"/>
</dbReference>
<dbReference type="AlphaFoldDB" id="C6SUQ0"/>
<protein>
    <submittedName>
        <fullName evidence="8">Glycoprotein hormone alpha-2-like protein</fullName>
    </submittedName>
    <submittedName>
        <fullName evidence="9">Putative glycoprotein hormone-alpha2</fullName>
    </submittedName>
</protein>
<dbReference type="PANTHER" id="PTHR31129:SF2">
    <property type="entry name" value="GLYCOPROTEIN HORMONE ALPHA-2"/>
    <property type="match status" value="1"/>
</dbReference>
<dbReference type="PROSITE" id="PS01225">
    <property type="entry name" value="CTCK_2"/>
    <property type="match status" value="1"/>
</dbReference>
<dbReference type="InterPro" id="IPR006207">
    <property type="entry name" value="Cys_knot_C"/>
</dbReference>
<dbReference type="Gene3D" id="2.10.90.10">
    <property type="entry name" value="Cystine-knot cytokines"/>
    <property type="match status" value="1"/>
</dbReference>
<dbReference type="FunFam" id="2.10.90.10:FF:000049">
    <property type="entry name" value="Glycoprotein hormone alpha 2"/>
    <property type="match status" value="1"/>
</dbReference>
<dbReference type="PANTHER" id="PTHR31129">
    <property type="entry name" value="GLYCOPROTEIN HORMONE ALPHA-2"/>
    <property type="match status" value="1"/>
</dbReference>
<reference evidence="8" key="3">
    <citation type="submission" date="2015-12" db="EMBL/GenBank/DDBJ databases">
        <authorList>
            <person name="Shamseldin A."/>
            <person name="Moawad H."/>
            <person name="Abd El-Rahim W.M."/>
            <person name="Sadowsky M.J."/>
        </authorList>
    </citation>
    <scope>NUCLEOTIDE SEQUENCE</scope>
</reference>
<keyword evidence="2" id="KW-0964">Secreted</keyword>
<evidence type="ECO:0000256" key="2">
    <source>
        <dbReference type="ARBA" id="ARBA00022525"/>
    </source>
</evidence>
<dbReference type="PROSITE" id="PS01185">
    <property type="entry name" value="CTCK_1"/>
    <property type="match status" value="1"/>
</dbReference>
<dbReference type="GO" id="GO:0005615">
    <property type="term" value="C:extracellular space"/>
    <property type="evidence" value="ECO:0007669"/>
    <property type="project" value="TreeGrafter"/>
</dbReference>
<comment type="subcellular location">
    <subcellularLocation>
        <location evidence="1">Secreted</location>
    </subcellularLocation>
</comment>
<dbReference type="EMBL" id="KU359118">
    <property type="protein sequence ID" value="ANS11597.1"/>
    <property type="molecule type" value="mRNA"/>
</dbReference>
<feature type="chain" id="PRO_5014302139" evidence="6">
    <location>
        <begin position="25"/>
        <end position="129"/>
    </location>
</feature>
<keyword evidence="4" id="KW-1015">Disulfide bond</keyword>
<evidence type="ECO:0000256" key="5">
    <source>
        <dbReference type="PROSITE-ProRule" id="PRU00039"/>
    </source>
</evidence>
<feature type="domain" description="CTCK" evidence="7">
    <location>
        <begin position="35"/>
        <end position="127"/>
    </location>
</feature>
<evidence type="ECO:0000256" key="4">
    <source>
        <dbReference type="ARBA" id="ARBA00023157"/>
    </source>
</evidence>
<comment type="caution">
    <text evidence="5">Lacks conserved residue(s) required for the propagation of feature annotation.</text>
</comment>
<name>C6SUQ0_SACKO</name>
<dbReference type="GO" id="GO:0007166">
    <property type="term" value="P:cell surface receptor signaling pathway"/>
    <property type="evidence" value="ECO:0007669"/>
    <property type="project" value="TreeGrafter"/>
</dbReference>
<reference evidence="9" key="2">
    <citation type="journal article" date="2009" name="Endocrinology">
        <title>Distinct expression patterns of glycoprotein hormone-alpha2 and -beta5 in a basal chordate suggest independent developmental functions.</title>
        <authorList>
            <person name="Dos Santos S."/>
            <person name="Bardet C."/>
            <person name="Bertrand S."/>
            <person name="Escriva H."/>
            <person name="Habert D."/>
            <person name="Querat B."/>
        </authorList>
    </citation>
    <scope>NUCLEOTIDE SEQUENCE</scope>
</reference>
<reference evidence="8" key="1">
    <citation type="journal article" date="2008" name="Biol. Bull.">
        <title>cDNA sequences for transcription factors and signaling proteins of the hemichordate Saccoglossus kowalevskii: efficacy of the expressed sequence tag (EST) approach for evolutionary and developmental studies of a new organism.</title>
        <authorList>
            <person name="Freeman R.M. Jr."/>
            <person name="Wu M."/>
            <person name="Cordonnier-Pratt M.M."/>
            <person name="Pratt L.H."/>
            <person name="Gruber C.E."/>
            <person name="Smith M."/>
            <person name="Lander E.S."/>
            <person name="Stange-Thomann N."/>
            <person name="Lowe C.J."/>
            <person name="Gerhart J."/>
            <person name="Kirschner M."/>
        </authorList>
    </citation>
    <scope>NUCLEOTIDE SEQUENCE</scope>
</reference>
<keyword evidence="3 6" id="KW-0732">Signal</keyword>
<dbReference type="EMBL" id="BN001249">
    <property type="protein sequence ID" value="CAR94705.2"/>
    <property type="molecule type" value="mRNA"/>
</dbReference>
<evidence type="ECO:0000256" key="1">
    <source>
        <dbReference type="ARBA" id="ARBA00004613"/>
    </source>
</evidence>